<comment type="caution">
    <text evidence="1">The sequence shown here is derived from an EMBL/GenBank/DDBJ whole genome shotgun (WGS) entry which is preliminary data.</text>
</comment>
<gene>
    <name evidence="1" type="ORF">J2W31_001682</name>
</gene>
<protein>
    <recommendedName>
        <fullName evidence="3">DUF4288 domain-containing protein</fullName>
    </recommendedName>
</protein>
<evidence type="ECO:0000313" key="2">
    <source>
        <dbReference type="Proteomes" id="UP001242045"/>
    </source>
</evidence>
<dbReference type="EMBL" id="JAUSRD010000003">
    <property type="protein sequence ID" value="MDP9892577.1"/>
    <property type="molecule type" value="Genomic_DNA"/>
</dbReference>
<dbReference type="AlphaFoldDB" id="A0AAW8CUH1"/>
<proteinExistence type="predicted"/>
<dbReference type="InterPro" id="IPR025630">
    <property type="entry name" value="DUF4288"/>
</dbReference>
<dbReference type="RefSeq" id="WP_307684434.1">
    <property type="nucleotide sequence ID" value="NZ_JAUSRD010000003.1"/>
</dbReference>
<sequence>MWYAAHALFYFKLIGESQDSFLLHENVYIVNAADSDEARVKAETIARANEDSGEDGHLELNEKKASYVFAGIKKIIEVETTPSPENAPLVSGQELTYSVLEVDTLDEVLALARGEMVNVLYRE</sequence>
<evidence type="ECO:0008006" key="3">
    <source>
        <dbReference type="Google" id="ProtNLM"/>
    </source>
</evidence>
<dbReference type="Pfam" id="PF14119">
    <property type="entry name" value="DUF4288"/>
    <property type="match status" value="1"/>
</dbReference>
<organism evidence="1 2">
    <name type="scientific">Variovorax boronicumulans</name>
    <dbReference type="NCBI Taxonomy" id="436515"/>
    <lineage>
        <taxon>Bacteria</taxon>
        <taxon>Pseudomonadati</taxon>
        <taxon>Pseudomonadota</taxon>
        <taxon>Betaproteobacteria</taxon>
        <taxon>Burkholderiales</taxon>
        <taxon>Comamonadaceae</taxon>
        <taxon>Variovorax</taxon>
    </lineage>
</organism>
<dbReference type="Proteomes" id="UP001242045">
    <property type="component" value="Unassembled WGS sequence"/>
</dbReference>
<evidence type="ECO:0000313" key="1">
    <source>
        <dbReference type="EMBL" id="MDP9892577.1"/>
    </source>
</evidence>
<reference evidence="1" key="1">
    <citation type="submission" date="2023-07" db="EMBL/GenBank/DDBJ databases">
        <title>Sorghum-associated microbial communities from plants grown in Nebraska, USA.</title>
        <authorList>
            <person name="Schachtman D."/>
        </authorList>
    </citation>
    <scope>NUCLEOTIDE SEQUENCE</scope>
    <source>
        <strain evidence="1">DS3754</strain>
    </source>
</reference>
<name>A0AAW8CUH1_9BURK</name>
<accession>A0AAW8CUH1</accession>